<dbReference type="FunFam" id="1.10.287.130:FF:000004">
    <property type="entry name" value="Ethylene receptor 1"/>
    <property type="match status" value="1"/>
</dbReference>
<dbReference type="PROSITE" id="PS50112">
    <property type="entry name" value="PAS"/>
    <property type="match status" value="1"/>
</dbReference>
<keyword evidence="6" id="KW-0812">Transmembrane</keyword>
<proteinExistence type="predicted"/>
<dbReference type="Gene3D" id="1.10.287.130">
    <property type="match status" value="1"/>
</dbReference>
<dbReference type="GO" id="GO:0006355">
    <property type="term" value="P:regulation of DNA-templated transcription"/>
    <property type="evidence" value="ECO:0007669"/>
    <property type="project" value="InterPro"/>
</dbReference>
<dbReference type="CDD" id="cd00082">
    <property type="entry name" value="HisKA"/>
    <property type="match status" value="1"/>
</dbReference>
<dbReference type="Gene3D" id="3.30.450.20">
    <property type="entry name" value="PAS domain"/>
    <property type="match status" value="1"/>
</dbReference>
<evidence type="ECO:0000259" key="13">
    <source>
        <dbReference type="PROSITE" id="PS50109"/>
    </source>
</evidence>
<gene>
    <name evidence="16" type="ORF">COW36_07745</name>
</gene>
<reference evidence="16 17" key="1">
    <citation type="submission" date="2017-09" db="EMBL/GenBank/DDBJ databases">
        <title>Depth-based differentiation of microbial function through sediment-hosted aquifers and enrichment of novel symbionts in the deep terrestrial subsurface.</title>
        <authorList>
            <person name="Probst A.J."/>
            <person name="Ladd B."/>
            <person name="Jarett J.K."/>
            <person name="Geller-Mcgrath D.E."/>
            <person name="Sieber C.M."/>
            <person name="Emerson J.B."/>
            <person name="Anantharaman K."/>
            <person name="Thomas B.C."/>
            <person name="Malmstrom R."/>
            <person name="Stieglmeier M."/>
            <person name="Klingl A."/>
            <person name="Woyke T."/>
            <person name="Ryan C.M."/>
            <person name="Banfield J.F."/>
        </authorList>
    </citation>
    <scope>NUCLEOTIDE SEQUENCE [LARGE SCALE GENOMIC DNA]</scope>
    <source>
        <strain evidence="16">CG17_big_fil_post_rev_8_21_14_2_50_48_46</strain>
    </source>
</reference>
<dbReference type="InterPro" id="IPR003661">
    <property type="entry name" value="HisK_dim/P_dom"/>
</dbReference>
<dbReference type="InterPro" id="IPR050736">
    <property type="entry name" value="Sensor_HK_Regulatory"/>
</dbReference>
<evidence type="ECO:0000256" key="2">
    <source>
        <dbReference type="ARBA" id="ARBA00004370"/>
    </source>
</evidence>
<dbReference type="PROSITE" id="PS50109">
    <property type="entry name" value="HIS_KIN"/>
    <property type="match status" value="1"/>
</dbReference>
<sequence length="526" mass="59087">MQQKESGTASTLQLLKQMPMMTLLWTPPPEASLVFLSAPLYHRLGLDEELPASEELLKVHLAPEDFEKLYTLLHTGPFPQSLDFTWEPALKPGFQSRLTLTLLKGHQGILGSLEPLPPQSALQMSSQQPDLSQKLLTAIIQASPLPIYSITAQGFVTSWNPAAEKIFGFSSEEAMGKILPIVQAENQSEFQFLRSQVLQGKIFQGVEVIRKNRKGEEIYLSLNIAPLYDQNQQATGMIAITEDITRRKQAEIELLELNLHLEERVQERTHELKTEITQRKGIQTQLQKTNQELSHALRIKDEFLANMSHELRTPLTAILGLTELMQEKEKNSQNLQYLETIHDSGQHLLSLINDILDLAKIGAGHLSLKTENINLHLLCEKSLRLVKQMAVHKRQTLRYEPETKDIQLEADPLRLKQILVNLLSNAIKFTWPGGQIVLRIKRQDSGEIVIEIEDTGIGIKPDDLETIFEPFVQLESGISRQAGGTGLGLALVRHLTQLHKGKITVKSTPGKGSCFRLSLPDQQSQA</sequence>
<name>A0A2M7G6X2_9BACT</name>
<evidence type="ECO:0000256" key="6">
    <source>
        <dbReference type="ARBA" id="ARBA00022692"/>
    </source>
</evidence>
<dbReference type="CDD" id="cd00130">
    <property type="entry name" value="PAS"/>
    <property type="match status" value="1"/>
</dbReference>
<dbReference type="NCBIfam" id="TIGR00229">
    <property type="entry name" value="sensory_box"/>
    <property type="match status" value="1"/>
</dbReference>
<comment type="subcellular location">
    <subcellularLocation>
        <location evidence="2">Membrane</location>
    </subcellularLocation>
</comment>
<evidence type="ECO:0000256" key="12">
    <source>
        <dbReference type="ARBA" id="ARBA00023136"/>
    </source>
</evidence>
<accession>A0A2M7G6X2</accession>
<evidence type="ECO:0000256" key="7">
    <source>
        <dbReference type="ARBA" id="ARBA00022741"/>
    </source>
</evidence>
<evidence type="ECO:0000256" key="8">
    <source>
        <dbReference type="ARBA" id="ARBA00022777"/>
    </source>
</evidence>
<dbReference type="InterPro" id="IPR036890">
    <property type="entry name" value="HATPase_C_sf"/>
</dbReference>
<evidence type="ECO:0000313" key="16">
    <source>
        <dbReference type="EMBL" id="PIW17732.1"/>
    </source>
</evidence>
<evidence type="ECO:0000256" key="3">
    <source>
        <dbReference type="ARBA" id="ARBA00012438"/>
    </source>
</evidence>
<dbReference type="InterPro" id="IPR005467">
    <property type="entry name" value="His_kinase_dom"/>
</dbReference>
<keyword evidence="7" id="KW-0547">Nucleotide-binding</keyword>
<protein>
    <recommendedName>
        <fullName evidence="3">histidine kinase</fullName>
        <ecNumber evidence="3">2.7.13.3</ecNumber>
    </recommendedName>
</protein>
<dbReference type="EMBL" id="PFFQ01000021">
    <property type="protein sequence ID" value="PIW17732.1"/>
    <property type="molecule type" value="Genomic_DNA"/>
</dbReference>
<dbReference type="InterPro" id="IPR036097">
    <property type="entry name" value="HisK_dim/P_sf"/>
</dbReference>
<keyword evidence="5" id="KW-0808">Transferase</keyword>
<comment type="caution">
    <text evidence="16">The sequence shown here is derived from an EMBL/GenBank/DDBJ whole genome shotgun (WGS) entry which is preliminary data.</text>
</comment>
<feature type="domain" description="Histidine kinase" evidence="13">
    <location>
        <begin position="306"/>
        <end position="523"/>
    </location>
</feature>
<dbReference type="SMART" id="SM00387">
    <property type="entry name" value="HATPase_c"/>
    <property type="match status" value="1"/>
</dbReference>
<dbReference type="Pfam" id="PF00512">
    <property type="entry name" value="HisKA"/>
    <property type="match status" value="1"/>
</dbReference>
<dbReference type="GO" id="GO:0000155">
    <property type="term" value="F:phosphorelay sensor kinase activity"/>
    <property type="evidence" value="ECO:0007669"/>
    <property type="project" value="InterPro"/>
</dbReference>
<dbReference type="AlphaFoldDB" id="A0A2M7G6X2"/>
<evidence type="ECO:0000313" key="17">
    <source>
        <dbReference type="Proteomes" id="UP000231019"/>
    </source>
</evidence>
<evidence type="ECO:0000256" key="11">
    <source>
        <dbReference type="ARBA" id="ARBA00023012"/>
    </source>
</evidence>
<keyword evidence="11" id="KW-0902">Two-component regulatory system</keyword>
<dbReference type="SUPFAM" id="SSF55874">
    <property type="entry name" value="ATPase domain of HSP90 chaperone/DNA topoisomerase II/histidine kinase"/>
    <property type="match status" value="1"/>
</dbReference>
<comment type="catalytic activity">
    <reaction evidence="1">
        <text>ATP + protein L-histidine = ADP + protein N-phospho-L-histidine.</text>
        <dbReference type="EC" id="2.7.13.3"/>
    </reaction>
</comment>
<keyword evidence="10" id="KW-1133">Transmembrane helix</keyword>
<dbReference type="GO" id="GO:0016020">
    <property type="term" value="C:membrane"/>
    <property type="evidence" value="ECO:0007669"/>
    <property type="project" value="UniProtKB-SubCell"/>
</dbReference>
<dbReference type="SMART" id="SM00388">
    <property type="entry name" value="HisKA"/>
    <property type="match status" value="1"/>
</dbReference>
<evidence type="ECO:0000256" key="10">
    <source>
        <dbReference type="ARBA" id="ARBA00022989"/>
    </source>
</evidence>
<dbReference type="PANTHER" id="PTHR43711:SF1">
    <property type="entry name" value="HISTIDINE KINASE 1"/>
    <property type="match status" value="1"/>
</dbReference>
<dbReference type="InterPro" id="IPR004358">
    <property type="entry name" value="Sig_transdc_His_kin-like_C"/>
</dbReference>
<dbReference type="Proteomes" id="UP000231019">
    <property type="component" value="Unassembled WGS sequence"/>
</dbReference>
<dbReference type="CDD" id="cd16922">
    <property type="entry name" value="HATPase_EvgS-ArcB-TorS-like"/>
    <property type="match status" value="1"/>
</dbReference>
<dbReference type="InterPro" id="IPR000700">
    <property type="entry name" value="PAS-assoc_C"/>
</dbReference>
<dbReference type="InterPro" id="IPR000014">
    <property type="entry name" value="PAS"/>
</dbReference>
<dbReference type="EC" id="2.7.13.3" evidence="3"/>
<evidence type="ECO:0000256" key="1">
    <source>
        <dbReference type="ARBA" id="ARBA00000085"/>
    </source>
</evidence>
<evidence type="ECO:0000256" key="4">
    <source>
        <dbReference type="ARBA" id="ARBA00022553"/>
    </source>
</evidence>
<dbReference type="PANTHER" id="PTHR43711">
    <property type="entry name" value="TWO-COMPONENT HISTIDINE KINASE"/>
    <property type="match status" value="1"/>
</dbReference>
<dbReference type="Gene3D" id="3.30.565.10">
    <property type="entry name" value="Histidine kinase-like ATPase, C-terminal domain"/>
    <property type="match status" value="1"/>
</dbReference>
<dbReference type="FunFam" id="3.30.565.10:FF:000010">
    <property type="entry name" value="Sensor histidine kinase RcsC"/>
    <property type="match status" value="1"/>
</dbReference>
<keyword evidence="12" id="KW-0472">Membrane</keyword>
<keyword evidence="9" id="KW-0067">ATP-binding</keyword>
<evidence type="ECO:0000259" key="15">
    <source>
        <dbReference type="PROSITE" id="PS50113"/>
    </source>
</evidence>
<evidence type="ECO:0000259" key="14">
    <source>
        <dbReference type="PROSITE" id="PS50112"/>
    </source>
</evidence>
<evidence type="ECO:0000256" key="9">
    <source>
        <dbReference type="ARBA" id="ARBA00022840"/>
    </source>
</evidence>
<keyword evidence="4" id="KW-0597">Phosphoprotein</keyword>
<keyword evidence="8" id="KW-0418">Kinase</keyword>
<feature type="domain" description="PAC" evidence="15">
    <location>
        <begin position="204"/>
        <end position="256"/>
    </location>
</feature>
<organism evidence="16 17">
    <name type="scientific">bacterium (Candidatus Blackallbacteria) CG17_big_fil_post_rev_8_21_14_2_50_48_46</name>
    <dbReference type="NCBI Taxonomy" id="2014261"/>
    <lineage>
        <taxon>Bacteria</taxon>
        <taxon>Candidatus Blackallbacteria</taxon>
    </lineage>
</organism>
<dbReference type="PRINTS" id="PR00344">
    <property type="entry name" value="BCTRLSENSOR"/>
</dbReference>
<dbReference type="SMART" id="SM00091">
    <property type="entry name" value="PAS"/>
    <property type="match status" value="1"/>
</dbReference>
<evidence type="ECO:0000256" key="5">
    <source>
        <dbReference type="ARBA" id="ARBA00022679"/>
    </source>
</evidence>
<dbReference type="PROSITE" id="PS50113">
    <property type="entry name" value="PAC"/>
    <property type="match status" value="1"/>
</dbReference>
<dbReference type="InterPro" id="IPR003594">
    <property type="entry name" value="HATPase_dom"/>
</dbReference>
<dbReference type="InterPro" id="IPR013767">
    <property type="entry name" value="PAS_fold"/>
</dbReference>
<feature type="domain" description="PAS" evidence="14">
    <location>
        <begin position="132"/>
        <end position="201"/>
    </location>
</feature>
<dbReference type="SUPFAM" id="SSF47384">
    <property type="entry name" value="Homodimeric domain of signal transducing histidine kinase"/>
    <property type="match status" value="1"/>
</dbReference>
<dbReference type="Pfam" id="PF02518">
    <property type="entry name" value="HATPase_c"/>
    <property type="match status" value="1"/>
</dbReference>
<dbReference type="SUPFAM" id="SSF55785">
    <property type="entry name" value="PYP-like sensor domain (PAS domain)"/>
    <property type="match status" value="1"/>
</dbReference>
<dbReference type="GO" id="GO:0005524">
    <property type="term" value="F:ATP binding"/>
    <property type="evidence" value="ECO:0007669"/>
    <property type="project" value="UniProtKB-KW"/>
</dbReference>
<dbReference type="InterPro" id="IPR035965">
    <property type="entry name" value="PAS-like_dom_sf"/>
</dbReference>
<dbReference type="Pfam" id="PF00989">
    <property type="entry name" value="PAS"/>
    <property type="match status" value="1"/>
</dbReference>